<dbReference type="AlphaFoldDB" id="A0A6P8AW49"/>
<dbReference type="GeneID" id="41963175"/>
<name>A0A6P8AW49_PYRGI</name>
<sequence length="72" mass="8039">MKFFFMTFTILTTNLVAAGTNPTCEQMMQECTESCGSRGTKENNCSYGSDQQPLINCACVYIHPANETRTEE</sequence>
<dbReference type="KEGG" id="pgri:PgNI_08267"/>
<evidence type="ECO:0000313" key="2">
    <source>
        <dbReference type="Proteomes" id="UP000515153"/>
    </source>
</evidence>
<keyword evidence="1" id="KW-0732">Signal</keyword>
<proteinExistence type="predicted"/>
<reference evidence="3" key="2">
    <citation type="submission" date="2019-10" db="EMBL/GenBank/DDBJ databases">
        <authorList>
            <consortium name="NCBI Genome Project"/>
        </authorList>
    </citation>
    <scope>NUCLEOTIDE SEQUENCE</scope>
    <source>
        <strain evidence="3">NI907</strain>
    </source>
</reference>
<keyword evidence="2" id="KW-1185">Reference proteome</keyword>
<accession>A0A6P8AW49</accession>
<reference evidence="2 3" key="1">
    <citation type="journal article" date="2019" name="Mol. Biol. Evol.">
        <title>Blast fungal genomes show frequent chromosomal changes, gene gains and losses, and effector gene turnover.</title>
        <authorList>
            <person name="Gomez Luciano L.B."/>
            <person name="Jason Tsai I."/>
            <person name="Chuma I."/>
            <person name="Tosa Y."/>
            <person name="Chen Y.H."/>
            <person name="Li J.Y."/>
            <person name="Li M.Y."/>
            <person name="Jade Lu M.Y."/>
            <person name="Nakayashiki H."/>
            <person name="Li W.H."/>
        </authorList>
    </citation>
    <scope>NUCLEOTIDE SEQUENCE [LARGE SCALE GENOMIC DNA]</scope>
    <source>
        <strain evidence="2 3">NI907</strain>
    </source>
</reference>
<evidence type="ECO:0000256" key="1">
    <source>
        <dbReference type="SAM" id="SignalP"/>
    </source>
</evidence>
<protein>
    <submittedName>
        <fullName evidence="3">Uncharacterized protein</fullName>
    </submittedName>
</protein>
<evidence type="ECO:0000313" key="3">
    <source>
        <dbReference type="RefSeq" id="XP_030979112.1"/>
    </source>
</evidence>
<gene>
    <name evidence="3" type="ORF">PgNI_08267</name>
</gene>
<dbReference type="Proteomes" id="UP000515153">
    <property type="component" value="Chromosome V"/>
</dbReference>
<reference evidence="3" key="3">
    <citation type="submission" date="2025-08" db="UniProtKB">
        <authorList>
            <consortium name="RefSeq"/>
        </authorList>
    </citation>
    <scope>IDENTIFICATION</scope>
    <source>
        <strain evidence="3">NI907</strain>
    </source>
</reference>
<feature type="signal peptide" evidence="1">
    <location>
        <begin position="1"/>
        <end position="18"/>
    </location>
</feature>
<organism evidence="2 3">
    <name type="scientific">Pyricularia grisea</name>
    <name type="common">Crabgrass-specific blast fungus</name>
    <name type="synonym">Magnaporthe grisea</name>
    <dbReference type="NCBI Taxonomy" id="148305"/>
    <lineage>
        <taxon>Eukaryota</taxon>
        <taxon>Fungi</taxon>
        <taxon>Dikarya</taxon>
        <taxon>Ascomycota</taxon>
        <taxon>Pezizomycotina</taxon>
        <taxon>Sordariomycetes</taxon>
        <taxon>Sordariomycetidae</taxon>
        <taxon>Magnaporthales</taxon>
        <taxon>Pyriculariaceae</taxon>
        <taxon>Pyricularia</taxon>
    </lineage>
</organism>
<dbReference type="RefSeq" id="XP_030979112.1">
    <property type="nucleotide sequence ID" value="XM_031128266.1"/>
</dbReference>
<feature type="chain" id="PRO_5028192221" evidence="1">
    <location>
        <begin position="19"/>
        <end position="72"/>
    </location>
</feature>